<dbReference type="EMBL" id="CP003410">
    <property type="protein sequence ID" value="AGM07092.1"/>
    <property type="molecule type" value="Genomic_DNA"/>
</dbReference>
<dbReference type="GO" id="GO:0015074">
    <property type="term" value="P:DNA integration"/>
    <property type="evidence" value="ECO:0007669"/>
    <property type="project" value="InterPro"/>
</dbReference>
<protein>
    <submittedName>
        <fullName evidence="2">Uncharacterized protein</fullName>
    </submittedName>
</protein>
<dbReference type="GO" id="GO:0006310">
    <property type="term" value="P:DNA recombination"/>
    <property type="evidence" value="ECO:0007669"/>
    <property type="project" value="UniProtKB-KW"/>
</dbReference>
<reference evidence="2 3" key="1">
    <citation type="journal article" date="2013" name="BMC Genomics">
        <title>ContigScape: a Cytoscape plugin facilitating microbial genome gap closing.</title>
        <authorList>
            <person name="Tang B."/>
            <person name="Wang Q."/>
            <person name="Yang M."/>
            <person name="Xie F."/>
            <person name="Zhu Y."/>
            <person name="Zhuo Y."/>
            <person name="Wang S."/>
            <person name="Gao H."/>
            <person name="Ding X."/>
            <person name="Zhang L."/>
            <person name="Zhao G."/>
            <person name="Zheng H."/>
        </authorList>
    </citation>
    <scope>NUCLEOTIDE SEQUENCE [LARGE SCALE GENOMIC DNA]</scope>
    <source>
        <strain evidence="2 3">HCCB10007</strain>
    </source>
</reference>
<dbReference type="InterPro" id="IPR011010">
    <property type="entry name" value="DNA_brk_join_enz"/>
</dbReference>
<dbReference type="AlphaFoldDB" id="R4T7Z3"/>
<proteinExistence type="predicted"/>
<evidence type="ECO:0000313" key="3">
    <source>
        <dbReference type="Proteomes" id="UP000013968"/>
    </source>
</evidence>
<dbReference type="Proteomes" id="UP000013968">
    <property type="component" value="Chromosome"/>
</dbReference>
<dbReference type="RefSeq" id="WP_016334840.1">
    <property type="nucleotide sequence ID" value="NC_021252.1"/>
</dbReference>
<gene>
    <name evidence="2" type="ORF">AORI_4508</name>
</gene>
<keyword evidence="1" id="KW-0233">DNA recombination</keyword>
<dbReference type="Gene3D" id="1.10.443.10">
    <property type="entry name" value="Intergrase catalytic core"/>
    <property type="match status" value="1"/>
</dbReference>
<dbReference type="SUPFAM" id="SSF56349">
    <property type="entry name" value="DNA breaking-rejoining enzymes"/>
    <property type="match status" value="1"/>
</dbReference>
<organism evidence="2 3">
    <name type="scientific">Amycolatopsis keratiniphila</name>
    <dbReference type="NCBI Taxonomy" id="129921"/>
    <lineage>
        <taxon>Bacteria</taxon>
        <taxon>Bacillati</taxon>
        <taxon>Actinomycetota</taxon>
        <taxon>Actinomycetes</taxon>
        <taxon>Pseudonocardiales</taxon>
        <taxon>Pseudonocardiaceae</taxon>
        <taxon>Amycolatopsis</taxon>
        <taxon>Amycolatopsis japonica group</taxon>
    </lineage>
</organism>
<accession>R4T7Z3</accession>
<sequence length="493" mass="56386">MRRFTVDSKLAEQYLESPVLSGVDVARLLRERSISDGTPIYLGDETMMPIEPLCSWGRNLSYAELSRTTMQDYGRIMARFAAHQASHGRDVVSASESDLVAYRRQRTQLQRRPIGVSAWRKESVLLDQFYNFLEKTGHRRQRPVRVAARGRNPLSPRLRRAMDIRHLTLEQYRYFRDVGLGGQRPDSRIDRGFRGWAPHRSRAGADLALGTGMRWQEWATVLLPELGIGTATPGTSVEFTVQACAKYGKARGIYVPEESMRSVETYLLLERPELIAAAAKTLERRHRELFVVSRIDRESGLVHGVQDGEQHVFTLAGMPPILRRITVHEGEFGLEALAVFVCRGGLMPGADSWKRYRHAAWRRMVALADESAPRLPRKRWRWHDLRHTHALQLLTYLEQQLEGAEPDPAARQRRHLRYLTEHVRRNPLLIVSRRLGHSSPEATYAYLQYTDDLINEFEEAFSGWIGDQTEEVTYAQIAAHAFALDSQPGQDLG</sequence>
<dbReference type="HOGENOM" id="CLU_563693_0_0_11"/>
<evidence type="ECO:0000256" key="1">
    <source>
        <dbReference type="ARBA" id="ARBA00023172"/>
    </source>
</evidence>
<dbReference type="InterPro" id="IPR013762">
    <property type="entry name" value="Integrase-like_cat_sf"/>
</dbReference>
<dbReference type="KEGG" id="aoi:AORI_4508"/>
<dbReference type="PATRIC" id="fig|1156913.3.peg.4587"/>
<name>R4T7Z3_9PSEU</name>
<dbReference type="GO" id="GO:0003677">
    <property type="term" value="F:DNA binding"/>
    <property type="evidence" value="ECO:0007669"/>
    <property type="project" value="InterPro"/>
</dbReference>
<keyword evidence="3" id="KW-1185">Reference proteome</keyword>
<evidence type="ECO:0000313" key="2">
    <source>
        <dbReference type="EMBL" id="AGM07092.1"/>
    </source>
</evidence>